<dbReference type="STRING" id="758847.LSS_21485"/>
<gene>
    <name evidence="1" type="ORF">LSS_21485</name>
</gene>
<dbReference type="Proteomes" id="UP000035800">
    <property type="component" value="Chromosome I"/>
</dbReference>
<evidence type="ECO:0000313" key="1">
    <source>
        <dbReference type="EMBL" id="AIT10884.1"/>
    </source>
</evidence>
<reference evidence="1 2" key="1">
    <citation type="journal article" date="2012" name="Gene">
        <title>Sequence of Leptospira santarosai serovar Shermani genome and prediction of virulence-associated genes.</title>
        <authorList>
            <person name="Chou L.F."/>
            <person name="Chen Y.T."/>
            <person name="Lu C.W."/>
            <person name="Ko Y.C."/>
            <person name="Tang C.Y."/>
            <person name="Pan M.J."/>
            <person name="Tian Y.C."/>
            <person name="Chiu C.H."/>
            <person name="Hung C.C."/>
            <person name="Yang C.W."/>
        </authorList>
    </citation>
    <scope>NUCLEOTIDE SEQUENCE [LARGE SCALE GENOMIC DNA]</scope>
    <source>
        <strain evidence="1">LT 821</strain>
    </source>
</reference>
<proteinExistence type="predicted"/>
<protein>
    <submittedName>
        <fullName evidence="1">Uncharacterized protein</fullName>
    </submittedName>
</protein>
<accession>A0A097ESH5</accession>
<evidence type="ECO:0000313" key="2">
    <source>
        <dbReference type="Proteomes" id="UP000035800"/>
    </source>
</evidence>
<organism evidence="1 2">
    <name type="scientific">Leptospira santarosai serovar Shermani str. LT 821</name>
    <dbReference type="NCBI Taxonomy" id="758847"/>
    <lineage>
        <taxon>Bacteria</taxon>
        <taxon>Pseudomonadati</taxon>
        <taxon>Spirochaetota</taxon>
        <taxon>Spirochaetia</taxon>
        <taxon>Leptospirales</taxon>
        <taxon>Leptospiraceae</taxon>
        <taxon>Leptospira</taxon>
    </lineage>
</organism>
<sequence length="77" mass="8892">MFRGNELAFKQKTGNFESSQVKIEIGLREKKSTENESCSSPKTAFLPKNELPEFEIFRILWPISGKLTSNRAKLKRM</sequence>
<dbReference type="AlphaFoldDB" id="A0A097ESH5"/>
<reference evidence="1 2" key="2">
    <citation type="journal article" date="2014" name="Emerg. Microbes Infect.">
        <title>Potential impact on kidney infection: a whole-genome analysis of Leptospira santarosai serovar Shermani.</title>
        <authorList>
            <person name="Chou L.F."/>
            <person name="Chen T.W."/>
            <person name="Ko Y.C."/>
            <person name="Pan M.J."/>
            <person name="Tian Y.C."/>
            <person name="Chiu C.H."/>
            <person name="Tang P."/>
            <person name="Hung C.C."/>
            <person name="Yang C.W."/>
        </authorList>
    </citation>
    <scope>NUCLEOTIDE SEQUENCE</scope>
    <source>
        <strain evidence="1 2">LT 821</strain>
    </source>
</reference>
<dbReference type="EMBL" id="CP006694">
    <property type="protein sequence ID" value="AIT10884.1"/>
    <property type="molecule type" value="Genomic_DNA"/>
</dbReference>
<dbReference type="KEGG" id="lst:LSS_21485"/>
<name>A0A097ESH5_9LEPT</name>